<dbReference type="AlphaFoldDB" id="A0A0B7MHB7"/>
<proteinExistence type="predicted"/>
<keyword evidence="4" id="KW-1185">Reference proteome</keyword>
<dbReference type="Proteomes" id="UP000046155">
    <property type="component" value="Unassembled WGS sequence"/>
</dbReference>
<evidence type="ECO:0000313" key="3">
    <source>
        <dbReference type="EMBL" id="CEO89460.1"/>
    </source>
</evidence>
<reference evidence="4" key="1">
    <citation type="submission" date="2015-01" db="EMBL/GenBank/DDBJ databases">
        <authorList>
            <person name="Manzoor Shahid"/>
            <person name="Zubair Saima"/>
        </authorList>
    </citation>
    <scope>NUCLEOTIDE SEQUENCE [LARGE SCALE GENOMIC DNA]</scope>
    <source>
        <strain evidence="4">Sp3</strain>
    </source>
</reference>
<protein>
    <recommendedName>
        <fullName evidence="2">Putative amidase domain-containing protein</fullName>
    </recommendedName>
</protein>
<dbReference type="PANTHER" id="PTHR40032:SF1">
    <property type="entry name" value="EXPORTED PROTEIN"/>
    <property type="match status" value="1"/>
</dbReference>
<dbReference type="EMBL" id="CDRZ01000246">
    <property type="protein sequence ID" value="CEO89460.1"/>
    <property type="molecule type" value="Genomic_DNA"/>
</dbReference>
<dbReference type="Gene3D" id="3.90.1720.10">
    <property type="entry name" value="endopeptidase domain like (from Nostoc punctiforme)"/>
    <property type="match status" value="1"/>
</dbReference>
<organism evidence="3 4">
    <name type="scientific">Syntrophaceticus schinkii</name>
    <dbReference type="NCBI Taxonomy" id="499207"/>
    <lineage>
        <taxon>Bacteria</taxon>
        <taxon>Bacillati</taxon>
        <taxon>Bacillota</taxon>
        <taxon>Clostridia</taxon>
        <taxon>Thermoanaerobacterales</taxon>
        <taxon>Thermoanaerobacterales Family III. Incertae Sedis</taxon>
        <taxon>Syntrophaceticus</taxon>
    </lineage>
</organism>
<evidence type="ECO:0000313" key="4">
    <source>
        <dbReference type="Proteomes" id="UP000046155"/>
    </source>
</evidence>
<dbReference type="RefSeq" id="WP_052835562.1">
    <property type="nucleotide sequence ID" value="NZ_CDRZ01000246.1"/>
</dbReference>
<gene>
    <name evidence="3" type="ORF">SSCH_490025</name>
</gene>
<dbReference type="InterPro" id="IPR024301">
    <property type="entry name" value="Amidase_6"/>
</dbReference>
<name>A0A0B7MHB7_9FIRM</name>
<accession>A0A0B7MHB7</accession>
<feature type="domain" description="Putative amidase" evidence="2">
    <location>
        <begin position="204"/>
        <end position="376"/>
    </location>
</feature>
<evidence type="ECO:0000256" key="1">
    <source>
        <dbReference type="SAM" id="MobiDB-lite"/>
    </source>
</evidence>
<evidence type="ECO:0000259" key="2">
    <source>
        <dbReference type="Pfam" id="PF12671"/>
    </source>
</evidence>
<dbReference type="Pfam" id="PF12671">
    <property type="entry name" value="Amidase_6"/>
    <property type="match status" value="1"/>
</dbReference>
<sequence length="382" mass="42645">MKRKTALMLTATAAVTIIILGPFLFRPLISKASNAQQTELSKTVKEIFDTRALAIVKKSAKDAVLSSYDTTEKLGQWAHSHEKAKMEFVGLWMKKRGVRFTEARSVIHIPWSELEGNHAELIVHQTLQVGYVYPGSTTVNRFGIGTRHWIKMKRKKGKWLICQDFYTDGLGDDSLAPEPKPADGRPPQGPPIKRTTPKMAADIYDRERSVHYADKYAGLAWGAGNNHQYNPQYGNLSAIGGDCTNFVSQCLSDKNGGNLPLDGGWFYHFDQDGFSGSQAWVRAQNFCDWVQYSGRGTLVASGTFPELISPTKKYPRGAVLELNIGDVIGYGLNGEIEHVAIIVGWDSQGYPLVNSHTVDRYHCPWDMGYDKKTIFHLFQING</sequence>
<feature type="region of interest" description="Disordered" evidence="1">
    <location>
        <begin position="173"/>
        <end position="196"/>
    </location>
</feature>
<dbReference type="PANTHER" id="PTHR40032">
    <property type="entry name" value="EXPORTED PROTEIN-RELATED"/>
    <property type="match status" value="1"/>
</dbReference>